<keyword evidence="4 6" id="KW-1133">Transmembrane helix</keyword>
<keyword evidence="3 6" id="KW-0812">Transmembrane</keyword>
<dbReference type="AlphaFoldDB" id="A0A918JRU5"/>
<comment type="caution">
    <text evidence="7">The sequence shown here is derived from an EMBL/GenBank/DDBJ whole genome shotgun (WGS) entry which is preliminary data.</text>
</comment>
<evidence type="ECO:0000256" key="5">
    <source>
        <dbReference type="ARBA" id="ARBA00023136"/>
    </source>
</evidence>
<dbReference type="InterPro" id="IPR002549">
    <property type="entry name" value="AI-2E-like"/>
</dbReference>
<feature type="transmembrane region" description="Helical" evidence="6">
    <location>
        <begin position="78"/>
        <end position="100"/>
    </location>
</feature>
<feature type="transmembrane region" description="Helical" evidence="6">
    <location>
        <begin position="243"/>
        <end position="264"/>
    </location>
</feature>
<evidence type="ECO:0000313" key="7">
    <source>
        <dbReference type="EMBL" id="GGX04839.1"/>
    </source>
</evidence>
<keyword evidence="5 6" id="KW-0472">Membrane</keyword>
<feature type="transmembrane region" description="Helical" evidence="6">
    <location>
        <begin position="112"/>
        <end position="133"/>
    </location>
</feature>
<evidence type="ECO:0000256" key="6">
    <source>
        <dbReference type="SAM" id="Phobius"/>
    </source>
</evidence>
<keyword evidence="8" id="KW-1185">Reference proteome</keyword>
<dbReference type="GO" id="GO:0016020">
    <property type="term" value="C:membrane"/>
    <property type="evidence" value="ECO:0007669"/>
    <property type="project" value="UniProtKB-SubCell"/>
</dbReference>
<dbReference type="EMBL" id="BMWS01000002">
    <property type="protein sequence ID" value="GGX04839.1"/>
    <property type="molecule type" value="Genomic_DNA"/>
</dbReference>
<evidence type="ECO:0000313" key="8">
    <source>
        <dbReference type="Proteomes" id="UP000601108"/>
    </source>
</evidence>
<dbReference type="Pfam" id="PF01594">
    <property type="entry name" value="AI-2E_transport"/>
    <property type="match status" value="1"/>
</dbReference>
<feature type="transmembrane region" description="Helical" evidence="6">
    <location>
        <begin position="270"/>
        <end position="298"/>
    </location>
</feature>
<evidence type="ECO:0000256" key="3">
    <source>
        <dbReference type="ARBA" id="ARBA00022692"/>
    </source>
</evidence>
<dbReference type="PANTHER" id="PTHR21716">
    <property type="entry name" value="TRANSMEMBRANE PROTEIN"/>
    <property type="match status" value="1"/>
</dbReference>
<proteinExistence type="inferred from homology"/>
<sequence>MRGYFEEDCLENKIFFGSISREFTSRLLINYKFFYCYNLTKLISNIMRNINPSIIRQIFILLLILIIGGLIFREILPYFSGVLGAITIYVLLRKWMVILLRKGWHPDMAATALLLGSFIGILMPIVGIVFMLGNKVGDVVKNSEKVIVALKNRLDTWEYQLGYDISSQIDPESISSWLSESLQNFAGGTFNVFISIGIMYFLLYYMFTNRRELKESLFEYIPINQENLKIIGNESQKMVRSNALGIPLVAIVQGIVALVGFLIFGIEDPLFWFVIVTVGSMIPFIGTLVGVLPVFILTLSMGNTFQAWGILLYGLLIVGSSDNLVRLYVLKRLDNVHPIITLIGVVVGVPLFGFIGLIFGPLLISLFLIVVQIYKSEYGKSNYKGEGEL</sequence>
<evidence type="ECO:0000256" key="1">
    <source>
        <dbReference type="ARBA" id="ARBA00004141"/>
    </source>
</evidence>
<name>A0A918JRU5_9FLAO</name>
<dbReference type="Proteomes" id="UP000601108">
    <property type="component" value="Unassembled WGS sequence"/>
</dbReference>
<organism evidence="7 8">
    <name type="scientific">Aquimarina muelleri</name>
    <dbReference type="NCBI Taxonomy" id="279356"/>
    <lineage>
        <taxon>Bacteria</taxon>
        <taxon>Pseudomonadati</taxon>
        <taxon>Bacteroidota</taxon>
        <taxon>Flavobacteriia</taxon>
        <taxon>Flavobacteriales</taxon>
        <taxon>Flavobacteriaceae</taxon>
        <taxon>Aquimarina</taxon>
    </lineage>
</organism>
<comment type="similarity">
    <text evidence="2">Belongs to the autoinducer-2 exporter (AI-2E) (TC 2.A.86) family.</text>
</comment>
<evidence type="ECO:0000256" key="2">
    <source>
        <dbReference type="ARBA" id="ARBA00009773"/>
    </source>
</evidence>
<gene>
    <name evidence="7" type="ORF">GCM10007384_03060</name>
</gene>
<accession>A0A918JRU5</accession>
<feature type="transmembrane region" description="Helical" evidence="6">
    <location>
        <begin position="54"/>
        <end position="72"/>
    </location>
</feature>
<comment type="subcellular location">
    <subcellularLocation>
        <location evidence="1">Membrane</location>
        <topology evidence="1">Multi-pass membrane protein</topology>
    </subcellularLocation>
</comment>
<evidence type="ECO:0000256" key="4">
    <source>
        <dbReference type="ARBA" id="ARBA00022989"/>
    </source>
</evidence>
<reference evidence="7 8" key="1">
    <citation type="journal article" date="2014" name="Int. J. Syst. Evol. Microbiol.">
        <title>Complete genome sequence of Corynebacterium casei LMG S-19264T (=DSM 44701T), isolated from a smear-ripened cheese.</title>
        <authorList>
            <consortium name="US DOE Joint Genome Institute (JGI-PGF)"/>
            <person name="Walter F."/>
            <person name="Albersmeier A."/>
            <person name="Kalinowski J."/>
            <person name="Ruckert C."/>
        </authorList>
    </citation>
    <scope>NUCLEOTIDE SEQUENCE [LARGE SCALE GENOMIC DNA]</scope>
    <source>
        <strain evidence="7 8">KCTC 12285</strain>
    </source>
</reference>
<feature type="transmembrane region" description="Helical" evidence="6">
    <location>
        <begin position="341"/>
        <end position="374"/>
    </location>
</feature>
<feature type="transmembrane region" description="Helical" evidence="6">
    <location>
        <begin position="185"/>
        <end position="207"/>
    </location>
</feature>
<dbReference type="PANTHER" id="PTHR21716:SF4">
    <property type="entry name" value="TRANSMEMBRANE PROTEIN 245"/>
    <property type="match status" value="1"/>
</dbReference>
<protein>
    <submittedName>
        <fullName evidence="7">AI-2E family transporter</fullName>
    </submittedName>
</protein>